<dbReference type="Gene3D" id="3.40.50.300">
    <property type="entry name" value="P-loop containing nucleotide triphosphate hydrolases"/>
    <property type="match status" value="1"/>
</dbReference>
<comment type="caution">
    <text evidence="4">The sequence shown here is derived from an EMBL/GenBank/DDBJ whole genome shotgun (WGS) entry which is preliminary data.</text>
</comment>
<dbReference type="AlphaFoldDB" id="A0A4Y7SMP1"/>
<keyword evidence="5" id="KW-1185">Reference proteome</keyword>
<evidence type="ECO:0000256" key="1">
    <source>
        <dbReference type="ARBA" id="ARBA00022737"/>
    </source>
</evidence>
<feature type="compositionally biased region" description="Basic and acidic residues" evidence="2">
    <location>
        <begin position="19"/>
        <end position="32"/>
    </location>
</feature>
<evidence type="ECO:0000259" key="3">
    <source>
        <dbReference type="Pfam" id="PF24883"/>
    </source>
</evidence>
<protein>
    <recommendedName>
        <fullName evidence="3">Nephrocystin 3-like N-terminal domain-containing protein</fullName>
    </recommendedName>
</protein>
<proteinExistence type="predicted"/>
<evidence type="ECO:0000313" key="4">
    <source>
        <dbReference type="EMBL" id="TEB23126.1"/>
    </source>
</evidence>
<dbReference type="SUPFAM" id="SSF52540">
    <property type="entry name" value="P-loop containing nucleoside triphosphate hydrolases"/>
    <property type="match status" value="1"/>
</dbReference>
<gene>
    <name evidence="4" type="ORF">FA13DRAFT_1818572</name>
</gene>
<dbReference type="Proteomes" id="UP000298030">
    <property type="component" value="Unassembled WGS sequence"/>
</dbReference>
<feature type="region of interest" description="Disordered" evidence="2">
    <location>
        <begin position="68"/>
        <end position="154"/>
    </location>
</feature>
<dbReference type="EMBL" id="QPFP01000081">
    <property type="protein sequence ID" value="TEB23126.1"/>
    <property type="molecule type" value="Genomic_DNA"/>
</dbReference>
<accession>A0A4Y7SMP1</accession>
<feature type="compositionally biased region" description="Basic residues" evidence="2">
    <location>
        <begin position="7"/>
        <end position="18"/>
    </location>
</feature>
<sequence length="823" mass="91125">MSSPLHRFGRKMKSVFRSRSRDGRRNADHPEAIDGVATPSSAPPSTTAGLLPPVVVVTHTRSMVDLMENNNPTERQDVRPQGRSPLVVHPPIDSSSHRSISKRPSFEAASLEAQPQSSDNPATDITLSDSRRQPIPESSYPAQLPPAPSLSPPPVPTPVAANTSFFSGAQNVSVSEMNINHSVIHSKPLFEYLNPHIAHGAAHDSDERSNAPACHEETRVAVREDIVSWIKHGERDEEPKKIMWLSGPAGCGKSAIAGSVAETCKKEGLLAATFFFSSFSGSAERSSKRGLIATLAHHMSQIGVLHEYKPHLHEAVDRQPDIFRKNLNEQANRLILEPFRKVHDSPGNRVSWPKVIIIDGLDEVVAAQHPNPTGQQTPLTSEDDQVEILHVLLTLSKDPSFPFRIFVASRPESNISHFFSTDALGTTVNLFLDSKYNPDADIRLFFESKFGSIRRRTGTLGPLWPGDNTLNRLVAMSSGQFIVAVTIIRWVEAGIPQVQLNTVLQLQQPKATTKNPFATLDALYRHILQRAHNSDDDPHLVVKWIVCITSGTYPGADVPHANFWRQFLENVEGELNYQLGPITSLISIPSPNDTSSPITIYHKSLADFLSLQARCGDLYVEDAEHTSFVSERIFVVLKNKGPIVPLPSLPDLARFLHSFFCLRLITVQSREALTYLSPRSKAELASCDVAWWTRASLLNLFSDGSSLSQDGLRTEPSEDWGRHSWLLRLIYHRIHRAMECGSEAHPLAQDAARQAQGSKCHAACVHWRTGILAKAKELGWCVHELEEVGLDELKHLSWGDFRTMFKALGSHSCSLCKPASTRT</sequence>
<feature type="compositionally biased region" description="Polar residues" evidence="2">
    <location>
        <begin position="113"/>
        <end position="128"/>
    </location>
</feature>
<dbReference type="InterPro" id="IPR027417">
    <property type="entry name" value="P-loop_NTPase"/>
</dbReference>
<keyword evidence="1" id="KW-0677">Repeat</keyword>
<feature type="compositionally biased region" description="Pro residues" evidence="2">
    <location>
        <begin position="143"/>
        <end position="154"/>
    </location>
</feature>
<reference evidence="4 5" key="1">
    <citation type="journal article" date="2019" name="Nat. Ecol. Evol.">
        <title>Megaphylogeny resolves global patterns of mushroom evolution.</title>
        <authorList>
            <person name="Varga T."/>
            <person name="Krizsan K."/>
            <person name="Foldi C."/>
            <person name="Dima B."/>
            <person name="Sanchez-Garcia M."/>
            <person name="Sanchez-Ramirez S."/>
            <person name="Szollosi G.J."/>
            <person name="Szarkandi J.G."/>
            <person name="Papp V."/>
            <person name="Albert L."/>
            <person name="Andreopoulos W."/>
            <person name="Angelini C."/>
            <person name="Antonin V."/>
            <person name="Barry K.W."/>
            <person name="Bougher N.L."/>
            <person name="Buchanan P."/>
            <person name="Buyck B."/>
            <person name="Bense V."/>
            <person name="Catcheside P."/>
            <person name="Chovatia M."/>
            <person name="Cooper J."/>
            <person name="Damon W."/>
            <person name="Desjardin D."/>
            <person name="Finy P."/>
            <person name="Geml J."/>
            <person name="Haridas S."/>
            <person name="Hughes K."/>
            <person name="Justo A."/>
            <person name="Karasinski D."/>
            <person name="Kautmanova I."/>
            <person name="Kiss B."/>
            <person name="Kocsube S."/>
            <person name="Kotiranta H."/>
            <person name="LaButti K.M."/>
            <person name="Lechner B.E."/>
            <person name="Liimatainen K."/>
            <person name="Lipzen A."/>
            <person name="Lukacs Z."/>
            <person name="Mihaltcheva S."/>
            <person name="Morgado L.N."/>
            <person name="Niskanen T."/>
            <person name="Noordeloos M.E."/>
            <person name="Ohm R.A."/>
            <person name="Ortiz-Santana B."/>
            <person name="Ovrebo C."/>
            <person name="Racz N."/>
            <person name="Riley R."/>
            <person name="Savchenko A."/>
            <person name="Shiryaev A."/>
            <person name="Soop K."/>
            <person name="Spirin V."/>
            <person name="Szebenyi C."/>
            <person name="Tomsovsky M."/>
            <person name="Tulloss R.E."/>
            <person name="Uehling J."/>
            <person name="Grigoriev I.V."/>
            <person name="Vagvolgyi C."/>
            <person name="Papp T."/>
            <person name="Martin F.M."/>
            <person name="Miettinen O."/>
            <person name="Hibbett D.S."/>
            <person name="Nagy L.G."/>
        </authorList>
    </citation>
    <scope>NUCLEOTIDE SEQUENCE [LARGE SCALE GENOMIC DNA]</scope>
    <source>
        <strain evidence="4 5">FP101781</strain>
    </source>
</reference>
<dbReference type="PANTHER" id="PTHR10039">
    <property type="entry name" value="AMELOGENIN"/>
    <property type="match status" value="1"/>
</dbReference>
<dbReference type="Pfam" id="PF24883">
    <property type="entry name" value="NPHP3_N"/>
    <property type="match status" value="1"/>
</dbReference>
<evidence type="ECO:0000313" key="5">
    <source>
        <dbReference type="Proteomes" id="UP000298030"/>
    </source>
</evidence>
<evidence type="ECO:0000256" key="2">
    <source>
        <dbReference type="SAM" id="MobiDB-lite"/>
    </source>
</evidence>
<dbReference type="InterPro" id="IPR056884">
    <property type="entry name" value="NPHP3-like_N"/>
</dbReference>
<dbReference type="OrthoDB" id="674604at2759"/>
<name>A0A4Y7SMP1_COPMI</name>
<feature type="compositionally biased region" description="Low complexity" evidence="2">
    <location>
        <begin position="37"/>
        <end position="48"/>
    </location>
</feature>
<feature type="domain" description="Nephrocystin 3-like N-terminal" evidence="3">
    <location>
        <begin position="236"/>
        <end position="410"/>
    </location>
</feature>
<feature type="compositionally biased region" description="Low complexity" evidence="2">
    <location>
        <begin position="89"/>
        <end position="98"/>
    </location>
</feature>
<feature type="region of interest" description="Disordered" evidence="2">
    <location>
        <begin position="1"/>
        <end position="53"/>
    </location>
</feature>
<dbReference type="PANTHER" id="PTHR10039:SF14">
    <property type="entry name" value="NACHT DOMAIN-CONTAINING PROTEIN"/>
    <property type="match status" value="1"/>
</dbReference>
<organism evidence="4 5">
    <name type="scientific">Coprinellus micaceus</name>
    <name type="common">Glistening ink-cap mushroom</name>
    <name type="synonym">Coprinus micaceus</name>
    <dbReference type="NCBI Taxonomy" id="71717"/>
    <lineage>
        <taxon>Eukaryota</taxon>
        <taxon>Fungi</taxon>
        <taxon>Dikarya</taxon>
        <taxon>Basidiomycota</taxon>
        <taxon>Agaricomycotina</taxon>
        <taxon>Agaricomycetes</taxon>
        <taxon>Agaricomycetidae</taxon>
        <taxon>Agaricales</taxon>
        <taxon>Agaricineae</taxon>
        <taxon>Psathyrellaceae</taxon>
        <taxon>Coprinellus</taxon>
    </lineage>
</organism>